<comment type="caution">
    <text evidence="3">The sequence shown here is derived from an EMBL/GenBank/DDBJ whole genome shotgun (WGS) entry which is preliminary data.</text>
</comment>
<organism evidence="3 4">
    <name type="scientific">Ventrimonas faecis</name>
    <dbReference type="NCBI Taxonomy" id="3133170"/>
    <lineage>
        <taxon>Bacteria</taxon>
        <taxon>Bacillati</taxon>
        <taxon>Bacillota</taxon>
        <taxon>Clostridia</taxon>
        <taxon>Lachnospirales</taxon>
        <taxon>Lachnospiraceae</taxon>
        <taxon>Ventrimonas</taxon>
    </lineage>
</organism>
<gene>
    <name evidence="3" type="ORF">WMO41_15580</name>
</gene>
<evidence type="ECO:0000313" key="4">
    <source>
        <dbReference type="Proteomes" id="UP001437460"/>
    </source>
</evidence>
<keyword evidence="1" id="KW-0677">Repeat</keyword>
<accession>A0ABV1HSK3</accession>
<feature type="repeat" description="Cell wall-binding" evidence="2">
    <location>
        <begin position="15"/>
        <end position="34"/>
    </location>
</feature>
<dbReference type="PROSITE" id="PS51170">
    <property type="entry name" value="CW"/>
    <property type="match status" value="1"/>
</dbReference>
<dbReference type="RefSeq" id="WP_349230551.1">
    <property type="nucleotide sequence ID" value="NZ_JBBMFJ010000056.1"/>
</dbReference>
<dbReference type="Pfam" id="PF19085">
    <property type="entry name" value="Choline_bind_2"/>
    <property type="match status" value="1"/>
</dbReference>
<evidence type="ECO:0000256" key="2">
    <source>
        <dbReference type="PROSITE-ProRule" id="PRU00591"/>
    </source>
</evidence>
<protein>
    <recommendedName>
        <fullName evidence="5">Cell wall binding repeat-containing protein</fullName>
    </recommendedName>
</protein>
<dbReference type="SUPFAM" id="SSF69360">
    <property type="entry name" value="Cell wall binding repeat"/>
    <property type="match status" value="1"/>
</dbReference>
<keyword evidence="4" id="KW-1185">Reference proteome</keyword>
<dbReference type="Gene3D" id="2.10.270.10">
    <property type="entry name" value="Cholin Binding"/>
    <property type="match status" value="1"/>
</dbReference>
<reference evidence="3 4" key="1">
    <citation type="submission" date="2024-03" db="EMBL/GenBank/DDBJ databases">
        <title>Human intestinal bacterial collection.</title>
        <authorList>
            <person name="Pauvert C."/>
            <person name="Hitch T.C.A."/>
            <person name="Clavel T."/>
        </authorList>
    </citation>
    <scope>NUCLEOTIDE SEQUENCE [LARGE SCALE GENOMIC DNA]</scope>
    <source>
        <strain evidence="3 4">CLA-AP-H27</strain>
    </source>
</reference>
<evidence type="ECO:0008006" key="5">
    <source>
        <dbReference type="Google" id="ProtNLM"/>
    </source>
</evidence>
<dbReference type="InterPro" id="IPR018337">
    <property type="entry name" value="Cell_wall/Cho-bd_repeat"/>
</dbReference>
<evidence type="ECO:0000256" key="1">
    <source>
        <dbReference type="ARBA" id="ARBA00022737"/>
    </source>
</evidence>
<name>A0ABV1HSK3_9FIRM</name>
<dbReference type="EMBL" id="JBBMFJ010000056">
    <property type="protein sequence ID" value="MEQ2564568.1"/>
    <property type="molecule type" value="Genomic_DNA"/>
</dbReference>
<dbReference type="Proteomes" id="UP001437460">
    <property type="component" value="Unassembled WGS sequence"/>
</dbReference>
<proteinExistence type="predicted"/>
<evidence type="ECO:0000313" key="3">
    <source>
        <dbReference type="EMBL" id="MEQ2564568.1"/>
    </source>
</evidence>
<sequence length="59" mass="7121">MINFWFYVDENGGMQTGWFQINGKWYYFKDVSDGTRGIMLRNQKTPDEYFVDENGVWKP</sequence>